<dbReference type="Pfam" id="PF00593">
    <property type="entry name" value="TonB_dep_Rec_b-barrel"/>
    <property type="match status" value="1"/>
</dbReference>
<evidence type="ECO:0000256" key="9">
    <source>
        <dbReference type="RuleBase" id="RU003357"/>
    </source>
</evidence>
<dbReference type="PROSITE" id="PS52016">
    <property type="entry name" value="TONB_DEPENDENT_REC_3"/>
    <property type="match status" value="1"/>
</dbReference>
<gene>
    <name evidence="13" type="ORF">GCM10008106_32800</name>
</gene>
<keyword evidence="4 8" id="KW-0812">Transmembrane</keyword>
<dbReference type="Pfam" id="PF13715">
    <property type="entry name" value="CarbopepD_reg_2"/>
    <property type="match status" value="1"/>
</dbReference>
<feature type="domain" description="TonB-dependent receptor plug" evidence="12">
    <location>
        <begin position="125"/>
        <end position="248"/>
    </location>
</feature>
<organism evidence="13 14">
    <name type="scientific">Mongoliitalea lutea</name>
    <dbReference type="NCBI Taxonomy" id="849756"/>
    <lineage>
        <taxon>Bacteria</taxon>
        <taxon>Pseudomonadati</taxon>
        <taxon>Bacteroidota</taxon>
        <taxon>Cytophagia</taxon>
        <taxon>Cytophagales</taxon>
        <taxon>Cyclobacteriaceae</taxon>
        <taxon>Mongoliitalea</taxon>
    </lineage>
</organism>
<dbReference type="InterPro" id="IPR012910">
    <property type="entry name" value="Plug_dom"/>
</dbReference>
<reference evidence="13" key="1">
    <citation type="journal article" date="2014" name="Int. J. Syst. Evol. Microbiol.">
        <title>Complete genome sequence of Corynebacterium casei LMG S-19264T (=DSM 44701T), isolated from a smear-ripened cheese.</title>
        <authorList>
            <consortium name="US DOE Joint Genome Institute (JGI-PGF)"/>
            <person name="Walter F."/>
            <person name="Albersmeier A."/>
            <person name="Kalinowski J."/>
            <person name="Ruckert C."/>
        </authorList>
    </citation>
    <scope>NUCLEOTIDE SEQUENCE</scope>
    <source>
        <strain evidence="13">KCTC 23224</strain>
    </source>
</reference>
<keyword evidence="10" id="KW-0732">Signal</keyword>
<feature type="domain" description="TonB-dependent receptor-like beta-barrel" evidence="11">
    <location>
        <begin position="477"/>
        <end position="882"/>
    </location>
</feature>
<dbReference type="Gene3D" id="2.170.130.10">
    <property type="entry name" value="TonB-dependent receptor, plug domain"/>
    <property type="match status" value="1"/>
</dbReference>
<feature type="chain" id="PRO_5035208662" evidence="10">
    <location>
        <begin position="23"/>
        <end position="1073"/>
    </location>
</feature>
<comment type="similarity">
    <text evidence="8 9">Belongs to the TonB-dependent receptor family.</text>
</comment>
<name>A0A8J3D1K5_9BACT</name>
<evidence type="ECO:0000256" key="3">
    <source>
        <dbReference type="ARBA" id="ARBA00022452"/>
    </source>
</evidence>
<comment type="subcellular location">
    <subcellularLocation>
        <location evidence="1 8">Cell outer membrane</location>
        <topology evidence="1 8">Multi-pass membrane protein</topology>
    </subcellularLocation>
</comment>
<evidence type="ECO:0000256" key="1">
    <source>
        <dbReference type="ARBA" id="ARBA00004571"/>
    </source>
</evidence>
<dbReference type="InterPro" id="IPR008969">
    <property type="entry name" value="CarboxyPept-like_regulatory"/>
</dbReference>
<dbReference type="InterPro" id="IPR000531">
    <property type="entry name" value="Beta-barrel_TonB"/>
</dbReference>
<dbReference type="SUPFAM" id="SSF56935">
    <property type="entry name" value="Porins"/>
    <property type="match status" value="1"/>
</dbReference>
<dbReference type="InterPro" id="IPR037066">
    <property type="entry name" value="Plug_dom_sf"/>
</dbReference>
<reference evidence="13" key="2">
    <citation type="submission" date="2020-09" db="EMBL/GenBank/DDBJ databases">
        <authorList>
            <person name="Sun Q."/>
            <person name="Kim S."/>
        </authorList>
    </citation>
    <scope>NUCLEOTIDE SEQUENCE</scope>
    <source>
        <strain evidence="13">KCTC 23224</strain>
    </source>
</reference>
<feature type="signal peptide" evidence="10">
    <location>
        <begin position="1"/>
        <end position="22"/>
    </location>
</feature>
<evidence type="ECO:0000259" key="11">
    <source>
        <dbReference type="Pfam" id="PF00593"/>
    </source>
</evidence>
<keyword evidence="3 8" id="KW-1134">Transmembrane beta strand</keyword>
<keyword evidence="5 9" id="KW-0798">TonB box</keyword>
<dbReference type="Pfam" id="PF07715">
    <property type="entry name" value="Plug"/>
    <property type="match status" value="1"/>
</dbReference>
<dbReference type="RefSeq" id="WP_189585273.1">
    <property type="nucleotide sequence ID" value="NZ_BMYF01000024.1"/>
</dbReference>
<evidence type="ECO:0000256" key="7">
    <source>
        <dbReference type="ARBA" id="ARBA00023237"/>
    </source>
</evidence>
<evidence type="ECO:0000256" key="2">
    <source>
        <dbReference type="ARBA" id="ARBA00022448"/>
    </source>
</evidence>
<dbReference type="NCBIfam" id="TIGR04056">
    <property type="entry name" value="OMP_RagA_SusC"/>
    <property type="match status" value="1"/>
</dbReference>
<dbReference type="Proteomes" id="UP000642809">
    <property type="component" value="Unassembled WGS sequence"/>
</dbReference>
<keyword evidence="7 8" id="KW-0998">Cell outer membrane</keyword>
<dbReference type="InterPro" id="IPR023997">
    <property type="entry name" value="TonB-dep_OMP_SusC/RagA_CS"/>
</dbReference>
<dbReference type="NCBIfam" id="TIGR04057">
    <property type="entry name" value="SusC_RagA_signa"/>
    <property type="match status" value="1"/>
</dbReference>
<evidence type="ECO:0000256" key="8">
    <source>
        <dbReference type="PROSITE-ProRule" id="PRU01360"/>
    </source>
</evidence>
<evidence type="ECO:0000256" key="10">
    <source>
        <dbReference type="SAM" id="SignalP"/>
    </source>
</evidence>
<evidence type="ECO:0000256" key="5">
    <source>
        <dbReference type="ARBA" id="ARBA00023077"/>
    </source>
</evidence>
<dbReference type="InterPro" id="IPR039426">
    <property type="entry name" value="TonB-dep_rcpt-like"/>
</dbReference>
<protein>
    <submittedName>
        <fullName evidence="13">SusC/RagA family TonB-linked outer membrane protein</fullName>
    </submittedName>
</protein>
<evidence type="ECO:0000259" key="12">
    <source>
        <dbReference type="Pfam" id="PF07715"/>
    </source>
</evidence>
<sequence length="1073" mass="118665">MKKCYTWLGVFVFVLSISYSYAQGDKTVKGIVYDDKSRTPLVGGSVYYTFNGQLRGVNTDLEGGFTINVPIGVSSLTASLVGYDSKVFPIFGNDVFFEVYLSASASLNEVVVTALGLEREYQNLGYALQQIRGEDISEVKSVNFLDNLSGRIAGVTVSQGSSGVGSTSRISIRGESSFTNNNPLFILDGLPINNLTLVNITDDSANGFMEVDFGNGAMDINADDLESVTVLKGPAAAALYGARAANGVILLTSKKAQKEGVSVAINSSTFFERPFRLPRFQNLYGQGNSGLFEFRDGLGGGVNDNITFSFGPRLDAGLLIPQFDSPVTLPDGTVVRGADTRVHGGLPITPTPFVSNPNNLRDFYELGLTTINNVSFSGGADNFSSRFSVTDVSSQSFIPGTNLQRRSFVGALNYKPSDRLSISGNFNLINSGSDNRPATKYGSENINYSIVAWMGRQTDMSSLRDYWQPGLEGIQQYSYNYTFFDNPYFTLLENRNSFDRNRLIGNIVVSYEFNEKFSVFVRSGTETQSEERAFRRSFSSNRFPLGAYAEQNLTYQETNTDFLATYSDTFGDISFDFSVGGNRMDQQASMDQLQTLQLAQPGIFTFANAASPLQYFQSFARKRINSAYAFARTSYKDFLYLDITSRTDWSSALANEFGTNATSFSYPSIATSLLLSNVLQLPRSINLFKLRASYAEVGNDSAPFQTIGNFTSRTPVYANPSFGDQSVIPNANLRPERINSWEIGTDIRLFSNRISIDLTYFNMLTKDQIISLPIPISSGYDRQNVNGGAVRTFGYEATIDYKAIRTSKLFWNIQANYTRYVNRVESLPGGSFTLAYNRIYDNVNQTVWYIVSEGGRLGDMWGTGYLRNENGDFIINSQGGYITDNTLIKLGNMNPDFLVGIHNYISFKNFHVSALVDVRKGGQIVSRTTALAGAGGQLIETVNRPEEGIVAKGVVNIGSADSPVFVANTTPIPAETFYRQFYDRNNEENNTFDADFIKLRELSIGMDLPYSLLKNRSRHMNVSIIGRNLFMLSKIKHFDPEQVAFQGQNVLGGVEDMAYPTARSMGFKFSLNF</sequence>
<dbReference type="Gene3D" id="2.40.170.20">
    <property type="entry name" value="TonB-dependent receptor, beta-barrel domain"/>
    <property type="match status" value="1"/>
</dbReference>
<accession>A0A8J3D1K5</accession>
<keyword evidence="14" id="KW-1185">Reference proteome</keyword>
<dbReference type="SUPFAM" id="SSF49464">
    <property type="entry name" value="Carboxypeptidase regulatory domain-like"/>
    <property type="match status" value="1"/>
</dbReference>
<keyword evidence="6 8" id="KW-0472">Membrane</keyword>
<evidence type="ECO:0000313" key="14">
    <source>
        <dbReference type="Proteomes" id="UP000642809"/>
    </source>
</evidence>
<comment type="caution">
    <text evidence="13">The sequence shown here is derived from an EMBL/GenBank/DDBJ whole genome shotgun (WGS) entry which is preliminary data.</text>
</comment>
<evidence type="ECO:0000256" key="4">
    <source>
        <dbReference type="ARBA" id="ARBA00022692"/>
    </source>
</evidence>
<dbReference type="GO" id="GO:0009279">
    <property type="term" value="C:cell outer membrane"/>
    <property type="evidence" value="ECO:0007669"/>
    <property type="project" value="UniProtKB-SubCell"/>
</dbReference>
<dbReference type="EMBL" id="BMYF01000024">
    <property type="protein sequence ID" value="GHB49518.1"/>
    <property type="molecule type" value="Genomic_DNA"/>
</dbReference>
<dbReference type="InterPro" id="IPR023996">
    <property type="entry name" value="TonB-dep_OMP_SusC/RagA"/>
</dbReference>
<proteinExistence type="inferred from homology"/>
<keyword evidence="2 8" id="KW-0813">Transport</keyword>
<evidence type="ECO:0000256" key="6">
    <source>
        <dbReference type="ARBA" id="ARBA00023136"/>
    </source>
</evidence>
<evidence type="ECO:0000313" key="13">
    <source>
        <dbReference type="EMBL" id="GHB49518.1"/>
    </source>
</evidence>
<dbReference type="InterPro" id="IPR036942">
    <property type="entry name" value="Beta-barrel_TonB_sf"/>
</dbReference>
<dbReference type="AlphaFoldDB" id="A0A8J3D1K5"/>